<evidence type="ECO:0000256" key="1">
    <source>
        <dbReference type="ARBA" id="ARBA00023125"/>
    </source>
</evidence>
<proteinExistence type="predicted"/>
<dbReference type="Proteomes" id="UP000195080">
    <property type="component" value="Chromosome"/>
</dbReference>
<dbReference type="InterPro" id="IPR037923">
    <property type="entry name" value="HTH-like"/>
</dbReference>
<gene>
    <name evidence="2" type="ORF">A5866_003002</name>
</gene>
<sequence>MKSNYLCEYQSNLFSLSKQEHEEKIKIIQLFVENGLIKIGTKTYPIVYGDIYFINAGEGYSIVEIEEELVQSTIMVSADHLKELAKMLDFESDYYKIFEKKGHFHVASPHYKAIDRRFKEAFSVVATDKPFSKALFVSRVFELLNYAVVAIEKRK</sequence>
<reference evidence="3" key="1">
    <citation type="submission" date="2017-05" db="EMBL/GenBank/DDBJ databases">
        <title>The Genome Sequence of EEnterococcus faecalis 9F2_4866.</title>
        <authorList>
            <consortium name="The Broad Institute Genomics Platform"/>
            <consortium name="The Broad Institute Genomic Center for Infectious Diseases"/>
            <person name="Earl A."/>
            <person name="Manson A."/>
            <person name="Schwartman J."/>
            <person name="Gilmore M."/>
            <person name="Abouelleil A."/>
            <person name="Cao P."/>
            <person name="Chapman S."/>
            <person name="Cusick C."/>
            <person name="Shea T."/>
            <person name="Young S."/>
            <person name="Neafsey D."/>
            <person name="Nusbaum C."/>
            <person name="Birren B."/>
        </authorList>
    </citation>
    <scope>NUCLEOTIDE SEQUENCE [LARGE SCALE GENOMIC DNA]</scope>
    <source>
        <strain evidence="3">12C11_DIV0727</strain>
    </source>
</reference>
<dbReference type="SUPFAM" id="SSF51215">
    <property type="entry name" value="Regulatory protein AraC"/>
    <property type="match status" value="1"/>
</dbReference>
<name>A0ABZ2T922_9ENTE</name>
<keyword evidence="1" id="KW-0238">DNA-binding</keyword>
<accession>A0ABZ2T922</accession>
<organism evidence="2 3">
    <name type="scientific">Candidatus Enterococcus lemimoniae</name>
    <dbReference type="NCBI Taxonomy" id="1834167"/>
    <lineage>
        <taxon>Bacteria</taxon>
        <taxon>Bacillati</taxon>
        <taxon>Bacillota</taxon>
        <taxon>Bacilli</taxon>
        <taxon>Lactobacillales</taxon>
        <taxon>Enterococcaceae</taxon>
        <taxon>Enterococcus</taxon>
    </lineage>
</organism>
<protein>
    <submittedName>
        <fullName evidence="2">Uncharacterized protein</fullName>
    </submittedName>
</protein>
<reference evidence="2 3" key="2">
    <citation type="submission" date="2024-03" db="EMBL/GenBank/DDBJ databases">
        <title>The Genome Sequence of Enterococcus sp. DIV0727d.</title>
        <authorList>
            <consortium name="The Broad Institute Genomics Platform"/>
            <consortium name="The Broad Institute Microbial Omics Core"/>
            <consortium name="The Broad Institute Genomic Center for Infectious Diseases"/>
            <person name="Earl A."/>
            <person name="Manson A."/>
            <person name="Gilmore M."/>
            <person name="Schwartman J."/>
            <person name="Shea T."/>
            <person name="Abouelleil A."/>
            <person name="Cao P."/>
            <person name="Chapman S."/>
            <person name="Cusick C."/>
            <person name="Young S."/>
            <person name="Neafsey D."/>
            <person name="Nusbaum C."/>
            <person name="Birren B."/>
        </authorList>
    </citation>
    <scope>NUCLEOTIDE SEQUENCE [LARGE SCALE GENOMIC DNA]</scope>
    <source>
        <strain evidence="2 3">12C11_DIV0727</strain>
    </source>
</reference>
<keyword evidence="3" id="KW-1185">Reference proteome</keyword>
<dbReference type="EMBL" id="CP147248">
    <property type="protein sequence ID" value="WYJ87877.1"/>
    <property type="molecule type" value="Genomic_DNA"/>
</dbReference>
<dbReference type="RefSeq" id="WP_086280199.1">
    <property type="nucleotide sequence ID" value="NZ_CP147248.1"/>
</dbReference>
<evidence type="ECO:0000313" key="2">
    <source>
        <dbReference type="EMBL" id="WYJ87877.1"/>
    </source>
</evidence>
<evidence type="ECO:0000313" key="3">
    <source>
        <dbReference type="Proteomes" id="UP000195080"/>
    </source>
</evidence>